<feature type="signal peptide" evidence="1">
    <location>
        <begin position="1"/>
        <end position="31"/>
    </location>
</feature>
<name>A0A9P6EF77_9AGAR</name>
<gene>
    <name evidence="2" type="ORF">CPB83DRAFT_855664</name>
</gene>
<keyword evidence="3" id="KW-1185">Reference proteome</keyword>
<protein>
    <submittedName>
        <fullName evidence="2">Uncharacterized protein</fullName>
    </submittedName>
</protein>
<dbReference type="Proteomes" id="UP000807306">
    <property type="component" value="Unassembled WGS sequence"/>
</dbReference>
<evidence type="ECO:0000313" key="3">
    <source>
        <dbReference type="Proteomes" id="UP000807306"/>
    </source>
</evidence>
<sequence length="121" mass="13413">MVRITLASLLFISTTNIIVLPLTGTVQTVSGAPLTHDVNNDLNIHTRDSTDVSSNAHASSLVRRWSKKYRVAGCTTWRLMQTDLCRNENNCGCDGVGVFGCRDTEVYRMCRRERNCGCSVS</sequence>
<organism evidence="2 3">
    <name type="scientific">Crepidotus variabilis</name>
    <dbReference type="NCBI Taxonomy" id="179855"/>
    <lineage>
        <taxon>Eukaryota</taxon>
        <taxon>Fungi</taxon>
        <taxon>Dikarya</taxon>
        <taxon>Basidiomycota</taxon>
        <taxon>Agaricomycotina</taxon>
        <taxon>Agaricomycetes</taxon>
        <taxon>Agaricomycetidae</taxon>
        <taxon>Agaricales</taxon>
        <taxon>Agaricineae</taxon>
        <taxon>Crepidotaceae</taxon>
        <taxon>Crepidotus</taxon>
    </lineage>
</organism>
<keyword evidence="1" id="KW-0732">Signal</keyword>
<dbReference type="AlphaFoldDB" id="A0A9P6EF77"/>
<accession>A0A9P6EF77</accession>
<evidence type="ECO:0000313" key="2">
    <source>
        <dbReference type="EMBL" id="KAF9527817.1"/>
    </source>
</evidence>
<comment type="caution">
    <text evidence="2">The sequence shown here is derived from an EMBL/GenBank/DDBJ whole genome shotgun (WGS) entry which is preliminary data.</text>
</comment>
<reference evidence="2" key="1">
    <citation type="submission" date="2020-11" db="EMBL/GenBank/DDBJ databases">
        <authorList>
            <consortium name="DOE Joint Genome Institute"/>
            <person name="Ahrendt S."/>
            <person name="Riley R."/>
            <person name="Andreopoulos W."/>
            <person name="Labutti K."/>
            <person name="Pangilinan J."/>
            <person name="Ruiz-Duenas F.J."/>
            <person name="Barrasa J.M."/>
            <person name="Sanchez-Garcia M."/>
            <person name="Camarero S."/>
            <person name="Miyauchi S."/>
            <person name="Serrano A."/>
            <person name="Linde D."/>
            <person name="Babiker R."/>
            <person name="Drula E."/>
            <person name="Ayuso-Fernandez I."/>
            <person name="Pacheco R."/>
            <person name="Padilla G."/>
            <person name="Ferreira P."/>
            <person name="Barriuso J."/>
            <person name="Kellner H."/>
            <person name="Castanera R."/>
            <person name="Alfaro M."/>
            <person name="Ramirez L."/>
            <person name="Pisabarro A.G."/>
            <person name="Kuo A."/>
            <person name="Tritt A."/>
            <person name="Lipzen A."/>
            <person name="He G."/>
            <person name="Yan M."/>
            <person name="Ng V."/>
            <person name="Cullen D."/>
            <person name="Martin F."/>
            <person name="Rosso M.-N."/>
            <person name="Henrissat B."/>
            <person name="Hibbett D."/>
            <person name="Martinez A.T."/>
            <person name="Grigoriev I.V."/>
        </authorList>
    </citation>
    <scope>NUCLEOTIDE SEQUENCE</scope>
    <source>
        <strain evidence="2">CBS 506.95</strain>
    </source>
</reference>
<evidence type="ECO:0000256" key="1">
    <source>
        <dbReference type="SAM" id="SignalP"/>
    </source>
</evidence>
<feature type="chain" id="PRO_5040247239" evidence="1">
    <location>
        <begin position="32"/>
        <end position="121"/>
    </location>
</feature>
<dbReference type="EMBL" id="MU157858">
    <property type="protein sequence ID" value="KAF9527817.1"/>
    <property type="molecule type" value="Genomic_DNA"/>
</dbReference>
<proteinExistence type="predicted"/>